<feature type="DNA-binding region" description="H-T-H motif" evidence="4">
    <location>
        <begin position="31"/>
        <end position="50"/>
    </location>
</feature>
<evidence type="ECO:0000256" key="4">
    <source>
        <dbReference type="PROSITE-ProRule" id="PRU00335"/>
    </source>
</evidence>
<evidence type="ECO:0000313" key="6">
    <source>
        <dbReference type="EMBL" id="SJM58418.1"/>
    </source>
</evidence>
<dbReference type="GO" id="GO:0000976">
    <property type="term" value="F:transcription cis-regulatory region binding"/>
    <property type="evidence" value="ECO:0007669"/>
    <property type="project" value="TreeGrafter"/>
</dbReference>
<dbReference type="PROSITE" id="PS50977">
    <property type="entry name" value="HTH_TETR_2"/>
    <property type="match status" value="1"/>
</dbReference>
<protein>
    <submittedName>
        <fullName evidence="6">Transcriptional regulator, TetR family</fullName>
    </submittedName>
</protein>
<dbReference type="AlphaFoldDB" id="A0A1R4FR65"/>
<dbReference type="PANTHER" id="PTHR30055:SF234">
    <property type="entry name" value="HTH-TYPE TRANSCRIPTIONAL REGULATOR BETI"/>
    <property type="match status" value="1"/>
</dbReference>
<keyword evidence="1" id="KW-0805">Transcription regulation</keyword>
<dbReference type="Pfam" id="PF17933">
    <property type="entry name" value="TetR_C_25"/>
    <property type="match status" value="1"/>
</dbReference>
<dbReference type="InterPro" id="IPR041484">
    <property type="entry name" value="TetR_C_25"/>
</dbReference>
<dbReference type="SUPFAM" id="SSF46689">
    <property type="entry name" value="Homeodomain-like"/>
    <property type="match status" value="1"/>
</dbReference>
<dbReference type="InterPro" id="IPR050109">
    <property type="entry name" value="HTH-type_TetR-like_transc_reg"/>
</dbReference>
<proteinExistence type="predicted"/>
<dbReference type="EMBL" id="FUHW01000022">
    <property type="protein sequence ID" value="SJM58418.1"/>
    <property type="molecule type" value="Genomic_DNA"/>
</dbReference>
<dbReference type="Gene3D" id="1.10.357.10">
    <property type="entry name" value="Tetracycline Repressor, domain 2"/>
    <property type="match status" value="1"/>
</dbReference>
<evidence type="ECO:0000256" key="2">
    <source>
        <dbReference type="ARBA" id="ARBA00023125"/>
    </source>
</evidence>
<dbReference type="InterPro" id="IPR036271">
    <property type="entry name" value="Tet_transcr_reg_TetR-rel_C_sf"/>
</dbReference>
<keyword evidence="3" id="KW-0804">Transcription</keyword>
<organism evidence="6 7">
    <name type="scientific">Arthrobacter rhombi</name>
    <dbReference type="NCBI Taxonomy" id="71253"/>
    <lineage>
        <taxon>Bacteria</taxon>
        <taxon>Bacillati</taxon>
        <taxon>Actinomycetota</taxon>
        <taxon>Actinomycetes</taxon>
        <taxon>Micrococcales</taxon>
        <taxon>Micrococcaceae</taxon>
        <taxon>Arthrobacter</taxon>
    </lineage>
</organism>
<accession>A0A1R4FR65</accession>
<dbReference type="GO" id="GO:0003700">
    <property type="term" value="F:DNA-binding transcription factor activity"/>
    <property type="evidence" value="ECO:0007669"/>
    <property type="project" value="TreeGrafter"/>
</dbReference>
<dbReference type="Proteomes" id="UP000195913">
    <property type="component" value="Unassembled WGS sequence"/>
</dbReference>
<evidence type="ECO:0000259" key="5">
    <source>
        <dbReference type="PROSITE" id="PS50977"/>
    </source>
</evidence>
<feature type="domain" description="HTH tetR-type" evidence="5">
    <location>
        <begin position="8"/>
        <end position="68"/>
    </location>
</feature>
<dbReference type="PANTHER" id="PTHR30055">
    <property type="entry name" value="HTH-TYPE TRANSCRIPTIONAL REGULATOR RUTR"/>
    <property type="match status" value="1"/>
</dbReference>
<gene>
    <name evidence="6" type="ORF">FM101_05325</name>
</gene>
<keyword evidence="2 4" id="KW-0238">DNA-binding</keyword>
<dbReference type="SUPFAM" id="SSF48498">
    <property type="entry name" value="Tetracyclin repressor-like, C-terminal domain"/>
    <property type="match status" value="1"/>
</dbReference>
<dbReference type="InterPro" id="IPR001647">
    <property type="entry name" value="HTH_TetR"/>
</dbReference>
<evidence type="ECO:0000313" key="7">
    <source>
        <dbReference type="Proteomes" id="UP000195913"/>
    </source>
</evidence>
<dbReference type="InterPro" id="IPR009057">
    <property type="entry name" value="Homeodomain-like_sf"/>
</dbReference>
<keyword evidence="7" id="KW-1185">Reference proteome</keyword>
<evidence type="ECO:0000256" key="1">
    <source>
        <dbReference type="ARBA" id="ARBA00023015"/>
    </source>
</evidence>
<reference evidence="6 7" key="1">
    <citation type="submission" date="2017-02" db="EMBL/GenBank/DDBJ databases">
        <authorList>
            <person name="Peterson S.W."/>
        </authorList>
    </citation>
    <scope>NUCLEOTIDE SEQUENCE [LARGE SCALE GENOMIC DNA]</scope>
    <source>
        <strain evidence="6 7">B Ar 00.02</strain>
    </source>
</reference>
<dbReference type="Pfam" id="PF00440">
    <property type="entry name" value="TetR_N"/>
    <property type="match status" value="1"/>
</dbReference>
<name>A0A1R4FR65_9MICC</name>
<sequence length="221" mass="23870">MRSVDGDVTTRARIRDAAITLFGQRGFARATVRDIASAAEVSPGLVIHHFGTKDGLRRTCDTHVLETAHESATAKSQDPTELRDALSGYLANPGEYERELAYIRRSVVDDSAAGDSLFDAYFSLTLQILQDGARAGTMRRVDDPEATAALMVTQSLGLLVLGRHVARGLGQEGFGVETIDRLAVPAADLYTHPLYMDSAFLKATREAATTRVGKGSHGPRR</sequence>
<dbReference type="RefSeq" id="WP_086996505.1">
    <property type="nucleotide sequence ID" value="NZ_FUHW01000022.1"/>
</dbReference>
<dbReference type="PRINTS" id="PR00455">
    <property type="entry name" value="HTHTETR"/>
</dbReference>
<evidence type="ECO:0000256" key="3">
    <source>
        <dbReference type="ARBA" id="ARBA00023163"/>
    </source>
</evidence>